<dbReference type="InterPro" id="IPR012910">
    <property type="entry name" value="Plug_dom"/>
</dbReference>
<evidence type="ECO:0000313" key="17">
    <source>
        <dbReference type="Proteomes" id="UP000706039"/>
    </source>
</evidence>
<keyword evidence="7 12" id="KW-0798">TonB box</keyword>
<dbReference type="EMBL" id="JAINVV010000001">
    <property type="protein sequence ID" value="MBY8820788.1"/>
    <property type="molecule type" value="Genomic_DNA"/>
</dbReference>
<dbReference type="Gene3D" id="2.40.170.20">
    <property type="entry name" value="TonB-dependent receptor, beta-barrel domain"/>
    <property type="match status" value="1"/>
</dbReference>
<evidence type="ECO:0000256" key="13">
    <source>
        <dbReference type="SAM" id="SignalP"/>
    </source>
</evidence>
<evidence type="ECO:0000256" key="4">
    <source>
        <dbReference type="ARBA" id="ARBA00022692"/>
    </source>
</evidence>
<dbReference type="Proteomes" id="UP000706039">
    <property type="component" value="Unassembled WGS sequence"/>
</dbReference>
<dbReference type="Pfam" id="PF00593">
    <property type="entry name" value="TonB_dep_Rec_b-barrel"/>
    <property type="match status" value="1"/>
</dbReference>
<keyword evidence="3 10" id="KW-1134">Transmembrane beta strand</keyword>
<evidence type="ECO:0000313" key="16">
    <source>
        <dbReference type="EMBL" id="MBY8820788.1"/>
    </source>
</evidence>
<evidence type="ECO:0000256" key="1">
    <source>
        <dbReference type="ARBA" id="ARBA00004571"/>
    </source>
</evidence>
<evidence type="ECO:0000259" key="14">
    <source>
        <dbReference type="Pfam" id="PF00593"/>
    </source>
</evidence>
<name>A0ABS7PHR1_9SPHN</name>
<dbReference type="PANTHER" id="PTHR30069">
    <property type="entry name" value="TONB-DEPENDENT OUTER MEMBRANE RECEPTOR"/>
    <property type="match status" value="1"/>
</dbReference>
<evidence type="ECO:0000256" key="8">
    <source>
        <dbReference type="ARBA" id="ARBA00023136"/>
    </source>
</evidence>
<dbReference type="InterPro" id="IPR000531">
    <property type="entry name" value="Beta-barrel_TonB"/>
</dbReference>
<feature type="chain" id="PRO_5045090017" evidence="13">
    <location>
        <begin position="20"/>
        <end position="630"/>
    </location>
</feature>
<comment type="similarity">
    <text evidence="10 12">Belongs to the TonB-dependent receptor family.</text>
</comment>
<keyword evidence="2 10" id="KW-0813">Transport</keyword>
<reference evidence="16 17" key="1">
    <citation type="submission" date="2021-08" db="EMBL/GenBank/DDBJ databases">
        <authorList>
            <person name="Tuo L."/>
        </authorList>
    </citation>
    <scope>NUCLEOTIDE SEQUENCE [LARGE SCALE GENOMIC DNA]</scope>
    <source>
        <strain evidence="16 17">JCM 31229</strain>
    </source>
</reference>
<proteinExistence type="inferred from homology"/>
<dbReference type="PANTHER" id="PTHR30069:SF53">
    <property type="entry name" value="COLICIN I RECEPTOR-RELATED"/>
    <property type="match status" value="1"/>
</dbReference>
<dbReference type="SUPFAM" id="SSF56935">
    <property type="entry name" value="Porins"/>
    <property type="match status" value="1"/>
</dbReference>
<keyword evidence="17" id="KW-1185">Reference proteome</keyword>
<dbReference type="Pfam" id="PF07715">
    <property type="entry name" value="Plug"/>
    <property type="match status" value="1"/>
</dbReference>
<dbReference type="CDD" id="cd01347">
    <property type="entry name" value="ligand_gated_channel"/>
    <property type="match status" value="1"/>
</dbReference>
<keyword evidence="8 10" id="KW-0472">Membrane</keyword>
<protein>
    <submittedName>
        <fullName evidence="16">TonB-dependent receptor</fullName>
    </submittedName>
</protein>
<keyword evidence="9 10" id="KW-0998">Cell outer membrane</keyword>
<feature type="domain" description="TonB-dependent receptor plug" evidence="15">
    <location>
        <begin position="38"/>
        <end position="145"/>
    </location>
</feature>
<evidence type="ECO:0000256" key="12">
    <source>
        <dbReference type="RuleBase" id="RU003357"/>
    </source>
</evidence>
<evidence type="ECO:0000256" key="7">
    <source>
        <dbReference type="ARBA" id="ARBA00023077"/>
    </source>
</evidence>
<dbReference type="PROSITE" id="PS52016">
    <property type="entry name" value="TONB_DEPENDENT_REC_3"/>
    <property type="match status" value="1"/>
</dbReference>
<feature type="signal peptide" evidence="13">
    <location>
        <begin position="1"/>
        <end position="19"/>
    </location>
</feature>
<dbReference type="Gene3D" id="2.170.130.10">
    <property type="entry name" value="TonB-dependent receptor, plug domain"/>
    <property type="match status" value="1"/>
</dbReference>
<evidence type="ECO:0000256" key="2">
    <source>
        <dbReference type="ARBA" id="ARBA00022448"/>
    </source>
</evidence>
<keyword evidence="6" id="KW-0406">Ion transport</keyword>
<organism evidence="16 17">
    <name type="scientific">Sphingomonas colocasiae</name>
    <dbReference type="NCBI Taxonomy" id="1848973"/>
    <lineage>
        <taxon>Bacteria</taxon>
        <taxon>Pseudomonadati</taxon>
        <taxon>Pseudomonadota</taxon>
        <taxon>Alphaproteobacteria</taxon>
        <taxon>Sphingomonadales</taxon>
        <taxon>Sphingomonadaceae</taxon>
        <taxon>Sphingomonas</taxon>
    </lineage>
</organism>
<keyword evidence="16" id="KW-0675">Receptor</keyword>
<evidence type="ECO:0000256" key="11">
    <source>
        <dbReference type="PROSITE-ProRule" id="PRU10144"/>
    </source>
</evidence>
<feature type="domain" description="TonB-dependent receptor-like beta-barrel" evidence="14">
    <location>
        <begin position="170"/>
        <end position="604"/>
    </location>
</feature>
<accession>A0ABS7PHR1</accession>
<evidence type="ECO:0000256" key="6">
    <source>
        <dbReference type="ARBA" id="ARBA00023065"/>
    </source>
</evidence>
<sequence length="630" mass="66948">MSTIALAAAFAGAATPALADDAPEDIIITAIGAAQNADETGQAVTIIDRAAIERSQAVVATDLLMRTPGVSVTRTGGPGAVTALRIRGAEDGQTLVLIDGVRAGDPSAPSGAFDFGHLMIGNFDRIEVVRGPNSVPWGSQALGGVVNIMTARPAEGLQARARAEYGSYDSVNATAQLSGSSGAFSGSIGGNWYRTDGVSQFAGGAERDGFRQYDANARLGIALGEDFDIDLRGNFADSRTDLDGFAPPTYAFGDTDEYSTAREIYGYAGLNARLFDGKLKNRLAFVIADIDRDNFNPDFGPAPSFLARGRTERFEYQGDLALSEMFRAVFGAETETSKLLTDDGFSRTAAKTGIDSFYGQIVVKPVAALTLTGGVRHDDHEQFGGHTTIGANAALKLGTGTLLRANYGEGFKAPTLFQLDASLTGYGNRLLKPEQAKSYDVGIQQTLLDGALVAGVTLFQRRTRNQIDFISCAAPLTGICANRPYGTYDNIARARAKGLEFLLEMKPVEALDFTASYSFTDAENRTPGANFGKDLARRPRHTVTATVDYAPMEGLSLGADVLHVGDSFDNAANSVRLDSYVLTGIRAAYTIDGRFTLYGRVDNLFDVNYQTVSGYGTFGRAAYIGVRAGF</sequence>
<dbReference type="InterPro" id="IPR039426">
    <property type="entry name" value="TonB-dep_rcpt-like"/>
</dbReference>
<dbReference type="InterPro" id="IPR010917">
    <property type="entry name" value="TonB_rcpt_CS"/>
</dbReference>
<comment type="subcellular location">
    <subcellularLocation>
        <location evidence="1 10">Cell outer membrane</location>
        <topology evidence="1 10">Multi-pass membrane protein</topology>
    </subcellularLocation>
</comment>
<evidence type="ECO:0000256" key="5">
    <source>
        <dbReference type="ARBA" id="ARBA00022729"/>
    </source>
</evidence>
<dbReference type="PROSITE" id="PS01156">
    <property type="entry name" value="TONB_DEPENDENT_REC_2"/>
    <property type="match status" value="1"/>
</dbReference>
<keyword evidence="4 10" id="KW-0812">Transmembrane</keyword>
<dbReference type="InterPro" id="IPR036942">
    <property type="entry name" value="Beta-barrel_TonB_sf"/>
</dbReference>
<evidence type="ECO:0000259" key="15">
    <source>
        <dbReference type="Pfam" id="PF07715"/>
    </source>
</evidence>
<evidence type="ECO:0000256" key="10">
    <source>
        <dbReference type="PROSITE-ProRule" id="PRU01360"/>
    </source>
</evidence>
<gene>
    <name evidence="16" type="ORF">K7G82_00700</name>
</gene>
<comment type="caution">
    <text evidence="16">The sequence shown here is derived from an EMBL/GenBank/DDBJ whole genome shotgun (WGS) entry which is preliminary data.</text>
</comment>
<evidence type="ECO:0000256" key="3">
    <source>
        <dbReference type="ARBA" id="ARBA00022452"/>
    </source>
</evidence>
<keyword evidence="5 13" id="KW-0732">Signal</keyword>
<dbReference type="InterPro" id="IPR037066">
    <property type="entry name" value="Plug_dom_sf"/>
</dbReference>
<feature type="short sequence motif" description="TonB C-terminal box" evidence="11">
    <location>
        <begin position="613"/>
        <end position="630"/>
    </location>
</feature>
<evidence type="ECO:0000256" key="9">
    <source>
        <dbReference type="ARBA" id="ARBA00023237"/>
    </source>
</evidence>